<keyword evidence="1" id="KW-1133">Transmembrane helix</keyword>
<feature type="transmembrane region" description="Helical" evidence="1">
    <location>
        <begin position="410"/>
        <end position="429"/>
    </location>
</feature>
<dbReference type="EMBL" id="JAENBP010000006">
    <property type="protein sequence ID" value="MBJ8350127.1"/>
    <property type="molecule type" value="Genomic_DNA"/>
</dbReference>
<feature type="transmembrane region" description="Helical" evidence="1">
    <location>
        <begin position="294"/>
        <end position="318"/>
    </location>
</feature>
<dbReference type="RefSeq" id="WP_199568043.1">
    <property type="nucleotide sequence ID" value="NZ_JAENBP010000006.1"/>
</dbReference>
<keyword evidence="3" id="KW-1185">Reference proteome</keyword>
<feature type="transmembrane region" description="Helical" evidence="1">
    <location>
        <begin position="354"/>
        <end position="372"/>
    </location>
</feature>
<feature type="transmembrane region" description="Helical" evidence="1">
    <location>
        <begin position="163"/>
        <end position="192"/>
    </location>
</feature>
<reference evidence="2 3" key="1">
    <citation type="journal article" date="2021" name="Int. J. Syst. Evol. Microbiol.">
        <title>Streptococcus vicugnae sp. nov., isolated from faeces of alpacas (Vicugna pacos) and cattle (Bos taurus), Streptococcus zalophi sp. nov., and Streptococcus pacificus sp. nov., isolated from respiratory tract of California sea lions (Zalophus californianus).</title>
        <authorList>
            <person name="Volokhov D.V."/>
            <person name="Zagorodnyaya T.A."/>
            <person name="Shen Z."/>
            <person name="Blom J."/>
            <person name="Furtak V.A."/>
            <person name="Eisenberg T."/>
            <person name="Fan P."/>
            <person name="Jeong K.C."/>
            <person name="Gao Y."/>
            <person name="Zhang S."/>
            <person name="Amselle M."/>
        </authorList>
    </citation>
    <scope>NUCLEOTIDE SEQUENCE [LARGE SCALE GENOMIC DNA]</scope>
    <source>
        <strain evidence="3">CSL7508-lung</strain>
    </source>
</reference>
<organism evidence="2 3">
    <name type="scientific">Streptococcus zalophi</name>
    <dbReference type="NCBI Taxonomy" id="640031"/>
    <lineage>
        <taxon>Bacteria</taxon>
        <taxon>Bacillati</taxon>
        <taxon>Bacillota</taxon>
        <taxon>Bacilli</taxon>
        <taxon>Lactobacillales</taxon>
        <taxon>Streptococcaceae</taxon>
        <taxon>Streptococcus</taxon>
    </lineage>
</organism>
<feature type="transmembrane region" description="Helical" evidence="1">
    <location>
        <begin position="249"/>
        <end position="274"/>
    </location>
</feature>
<feature type="transmembrane region" description="Helical" evidence="1">
    <location>
        <begin position="330"/>
        <end position="348"/>
    </location>
</feature>
<gene>
    <name evidence="2" type="ORF">JHK64_05720</name>
</gene>
<dbReference type="AlphaFoldDB" id="A0A934PAI5"/>
<protein>
    <submittedName>
        <fullName evidence="2">DUF2079 domain-containing protein</fullName>
    </submittedName>
</protein>
<name>A0A934PAI5_9STRE</name>
<evidence type="ECO:0000313" key="2">
    <source>
        <dbReference type="EMBL" id="MBJ8350127.1"/>
    </source>
</evidence>
<keyword evidence="1" id="KW-0472">Membrane</keyword>
<proteinExistence type="predicted"/>
<accession>A0A934PAI5</accession>
<feature type="transmembrane region" description="Helical" evidence="1">
    <location>
        <begin position="204"/>
        <end position="237"/>
    </location>
</feature>
<keyword evidence="1" id="KW-0812">Transmembrane</keyword>
<feature type="transmembrane region" description="Helical" evidence="1">
    <location>
        <begin position="124"/>
        <end position="142"/>
    </location>
</feature>
<feature type="transmembrane region" description="Helical" evidence="1">
    <location>
        <begin position="99"/>
        <end position="118"/>
    </location>
</feature>
<evidence type="ECO:0000256" key="1">
    <source>
        <dbReference type="SAM" id="Phobius"/>
    </source>
</evidence>
<comment type="caution">
    <text evidence="2">The sequence shown here is derived from an EMBL/GenBank/DDBJ whole genome shotgun (WGS) entry which is preliminary data.</text>
</comment>
<dbReference type="Proteomes" id="UP000644875">
    <property type="component" value="Unassembled WGS sequence"/>
</dbReference>
<feature type="transmembrane region" description="Helical" evidence="1">
    <location>
        <begin position="55"/>
        <end position="78"/>
    </location>
</feature>
<evidence type="ECO:0000313" key="3">
    <source>
        <dbReference type="Proteomes" id="UP000644875"/>
    </source>
</evidence>
<sequence>MSSSPLESYHEEFSDLSTLEEINQETHLSRRTKKTPTKKPRMKTPNVRMPFFHHFYLLVFSLIISLFSIVIPFFSDFANGIQTQNLYTGFMITQGQLPYTDLFATGGFLYYLTISFTYLVGSNLWILLFQILSFYVSGIYLYKIIFSLSQKRGLALSVSSIFYFLNVTLGFGGLYPIQFSFLFFLPAMWFLLNYFKGQAKDEGFILYGILCAFAILFDSRALLFGLVALVVLSIYNLAHHYFARGFYQLLCLIFGLLLVFYSVGFVAFNMQIIVPYLQQTLIYPVTSITNSLETLLYSFGFYLVVTLGSGLLLGVLVFPLLLGKGTKDHAIKWVFFLSVLLYFIITVLTKSFEAYHVLPMVPFGLILTILFLNHRSDGVNIEESGQFRHRQHLPKDSEIKGFGDFMLRHLLVPILVMGYGLGLPVYQYLIDAPLHQEREMIATYIATNTADNDSIYVWDTVATIYQDSRRQSSSHLSLPLINTSDSVNQKRLEDEMLQNKARYVVLNNNLELPPLVKNTLDNHYQPISFENIDHLTVYQLNP</sequence>